<keyword evidence="2" id="KW-0687">Ribonucleoprotein</keyword>
<dbReference type="Pfam" id="PF00583">
    <property type="entry name" value="Acetyltransf_1"/>
    <property type="match status" value="1"/>
</dbReference>
<protein>
    <submittedName>
        <fullName evidence="2">Ribosomal protein S18 acetylase RimI-like enzyme</fullName>
    </submittedName>
</protein>
<organism evidence="2 3">
    <name type="scientific">Flavobacterium cutihirudinis</name>
    <dbReference type="NCBI Taxonomy" id="1265740"/>
    <lineage>
        <taxon>Bacteria</taxon>
        <taxon>Pseudomonadati</taxon>
        <taxon>Bacteroidota</taxon>
        <taxon>Flavobacteriia</taxon>
        <taxon>Flavobacteriales</taxon>
        <taxon>Flavobacteriaceae</taxon>
        <taxon>Flavobacterium</taxon>
    </lineage>
</organism>
<dbReference type="Gene3D" id="3.40.630.30">
    <property type="match status" value="1"/>
</dbReference>
<dbReference type="GO" id="GO:0005840">
    <property type="term" value="C:ribosome"/>
    <property type="evidence" value="ECO:0007669"/>
    <property type="project" value="UniProtKB-KW"/>
</dbReference>
<dbReference type="PROSITE" id="PS51186">
    <property type="entry name" value="GNAT"/>
    <property type="match status" value="1"/>
</dbReference>
<feature type="domain" description="N-acetyltransferase" evidence="1">
    <location>
        <begin position="2"/>
        <end position="170"/>
    </location>
</feature>
<dbReference type="InterPro" id="IPR016181">
    <property type="entry name" value="Acyl_CoA_acyltransferase"/>
</dbReference>
<gene>
    <name evidence="2" type="ORF">BD847_3298</name>
</gene>
<dbReference type="InterPro" id="IPR000182">
    <property type="entry name" value="GNAT_dom"/>
</dbReference>
<dbReference type="SUPFAM" id="SSF55729">
    <property type="entry name" value="Acyl-CoA N-acyltransferases (Nat)"/>
    <property type="match status" value="1"/>
</dbReference>
<dbReference type="EMBL" id="QRDQ01000010">
    <property type="protein sequence ID" value="RED22668.1"/>
    <property type="molecule type" value="Genomic_DNA"/>
</dbReference>
<proteinExistence type="predicted"/>
<dbReference type="Proteomes" id="UP000257004">
    <property type="component" value="Unassembled WGS sequence"/>
</dbReference>
<sequence length="170" mass="20045">MITFKKCEENDLDLLHEIALESYNDTYQYLWKDGGTSYLNTFYKKEIFKSELSALDIYYFLIYEGKNAIGYFKLKKSPIESYSADECMELDKLYLLKKYTGKGIGKTIMNYILSFSKEKNKSILWLKVMESSPARFVYEKSGFIPINKYDLTYPEIIERYASIITMICKI</sequence>
<evidence type="ECO:0000259" key="1">
    <source>
        <dbReference type="PROSITE" id="PS51186"/>
    </source>
</evidence>
<evidence type="ECO:0000313" key="2">
    <source>
        <dbReference type="EMBL" id="RED22668.1"/>
    </source>
</evidence>
<dbReference type="GO" id="GO:0016747">
    <property type="term" value="F:acyltransferase activity, transferring groups other than amino-acyl groups"/>
    <property type="evidence" value="ECO:0007669"/>
    <property type="project" value="InterPro"/>
</dbReference>
<keyword evidence="2" id="KW-0689">Ribosomal protein</keyword>
<reference evidence="2 3" key="1">
    <citation type="submission" date="2018-07" db="EMBL/GenBank/DDBJ databases">
        <title>Genomic Encyclopedia of Archaeal and Bacterial Type Strains, Phase II (KMG-II): from individual species to whole genera.</title>
        <authorList>
            <person name="Goeker M."/>
        </authorList>
    </citation>
    <scope>NUCLEOTIDE SEQUENCE [LARGE SCALE GENOMIC DNA]</scope>
    <source>
        <strain evidence="2 3">DSM 25795</strain>
    </source>
</reference>
<evidence type="ECO:0000313" key="3">
    <source>
        <dbReference type="Proteomes" id="UP000257004"/>
    </source>
</evidence>
<name>A0A3D9FQA4_9FLAO</name>
<dbReference type="CDD" id="cd04301">
    <property type="entry name" value="NAT_SF"/>
    <property type="match status" value="1"/>
</dbReference>
<dbReference type="AlphaFoldDB" id="A0A3D9FQA4"/>
<accession>A0A3D9FQA4</accession>
<comment type="caution">
    <text evidence="2">The sequence shown here is derived from an EMBL/GenBank/DDBJ whole genome shotgun (WGS) entry which is preliminary data.</text>
</comment>
<dbReference type="RefSeq" id="WP_167443873.1">
    <property type="nucleotide sequence ID" value="NZ_QRDQ01000010.1"/>
</dbReference>
<keyword evidence="3" id="KW-1185">Reference proteome</keyword>